<evidence type="ECO:0000256" key="1">
    <source>
        <dbReference type="ARBA" id="ARBA00022679"/>
    </source>
</evidence>
<evidence type="ECO:0000313" key="5">
    <source>
        <dbReference type="Proteomes" id="UP000189761"/>
    </source>
</evidence>
<dbReference type="EMBL" id="MTLA01000004">
    <property type="protein sequence ID" value="OOP70325.1"/>
    <property type="molecule type" value="Genomic_DNA"/>
</dbReference>
<dbReference type="PROSITE" id="PS51186">
    <property type="entry name" value="GNAT"/>
    <property type="match status" value="1"/>
</dbReference>
<proteinExistence type="predicted"/>
<dbReference type="InterPro" id="IPR016181">
    <property type="entry name" value="Acyl_CoA_acyltransferase"/>
</dbReference>
<reference evidence="4 5" key="1">
    <citation type="submission" date="2017-01" db="EMBL/GenBank/DDBJ databases">
        <title>Draft genome sequence of Bacillus oleronius.</title>
        <authorList>
            <person name="Allam M."/>
        </authorList>
    </citation>
    <scope>NUCLEOTIDE SEQUENCE [LARGE SCALE GENOMIC DNA]</scope>
    <source>
        <strain evidence="4 5">DSM 9356</strain>
    </source>
</reference>
<dbReference type="RefSeq" id="WP_078109123.1">
    <property type="nucleotide sequence ID" value="NZ_CP065424.1"/>
</dbReference>
<dbReference type="InterPro" id="IPR051016">
    <property type="entry name" value="Diverse_Substrate_AcTransf"/>
</dbReference>
<dbReference type="AlphaFoldDB" id="A0A8E2IFT0"/>
<dbReference type="PANTHER" id="PTHR10545">
    <property type="entry name" value="DIAMINE N-ACETYLTRANSFERASE"/>
    <property type="match status" value="1"/>
</dbReference>
<keyword evidence="1 4" id="KW-0808">Transferase</keyword>
<sequence length="149" mass="17459">MIRRVNEKDVDALIHLMYQYIVDFYRRPRPDEKDVRELINILLIHPERGIQFVAEEDGKLIGFSTLYFTFSTTMVKEIAILNDLFVAPDARGKKVGEQLFKESLTFSKNHGYAAMTWETAHDNYHAQSLYEKMGGKQTNSEWLNYEISF</sequence>
<evidence type="ECO:0000256" key="2">
    <source>
        <dbReference type="ARBA" id="ARBA00023315"/>
    </source>
</evidence>
<dbReference type="PANTHER" id="PTHR10545:SF29">
    <property type="entry name" value="GH14572P-RELATED"/>
    <property type="match status" value="1"/>
</dbReference>
<comment type="caution">
    <text evidence="4">The sequence shown here is derived from an EMBL/GenBank/DDBJ whole genome shotgun (WGS) entry which is preliminary data.</text>
</comment>
<protein>
    <submittedName>
        <fullName evidence="4">GNAT family N-acetyltransferase</fullName>
    </submittedName>
</protein>
<dbReference type="Pfam" id="PF00583">
    <property type="entry name" value="Acetyltransf_1"/>
    <property type="match status" value="1"/>
</dbReference>
<dbReference type="Proteomes" id="UP000189761">
    <property type="component" value="Unassembled WGS sequence"/>
</dbReference>
<feature type="domain" description="N-acetyltransferase" evidence="3">
    <location>
        <begin position="1"/>
        <end position="149"/>
    </location>
</feature>
<evidence type="ECO:0000313" key="4">
    <source>
        <dbReference type="EMBL" id="OOP70325.1"/>
    </source>
</evidence>
<keyword evidence="2" id="KW-0012">Acyltransferase</keyword>
<dbReference type="CDD" id="cd04301">
    <property type="entry name" value="NAT_SF"/>
    <property type="match status" value="1"/>
</dbReference>
<evidence type="ECO:0000259" key="3">
    <source>
        <dbReference type="PROSITE" id="PS51186"/>
    </source>
</evidence>
<organism evidence="4 5">
    <name type="scientific">Heyndrickxia oleronia</name>
    <dbReference type="NCBI Taxonomy" id="38875"/>
    <lineage>
        <taxon>Bacteria</taxon>
        <taxon>Bacillati</taxon>
        <taxon>Bacillota</taxon>
        <taxon>Bacilli</taxon>
        <taxon>Bacillales</taxon>
        <taxon>Bacillaceae</taxon>
        <taxon>Heyndrickxia</taxon>
    </lineage>
</organism>
<dbReference type="SUPFAM" id="SSF55729">
    <property type="entry name" value="Acyl-CoA N-acyltransferases (Nat)"/>
    <property type="match status" value="1"/>
</dbReference>
<dbReference type="GO" id="GO:0008080">
    <property type="term" value="F:N-acetyltransferase activity"/>
    <property type="evidence" value="ECO:0007669"/>
    <property type="project" value="TreeGrafter"/>
</dbReference>
<dbReference type="Gene3D" id="3.40.630.30">
    <property type="match status" value="1"/>
</dbReference>
<keyword evidence="5" id="KW-1185">Reference proteome</keyword>
<accession>A0A8E2IFT0</accession>
<name>A0A8E2IFT0_9BACI</name>
<gene>
    <name evidence="4" type="ORF">BWZ43_00385</name>
</gene>
<dbReference type="InterPro" id="IPR000182">
    <property type="entry name" value="GNAT_dom"/>
</dbReference>